<sequence>MESVAYYNKFLFLQKLARLCLMPSFTFTRYIFSHDNFYG</sequence>
<dbReference type="Proteomes" id="UP000269396">
    <property type="component" value="Unassembled WGS sequence"/>
</dbReference>
<organism evidence="1 2">
    <name type="scientific">Schistosoma mattheei</name>
    <dbReference type="NCBI Taxonomy" id="31246"/>
    <lineage>
        <taxon>Eukaryota</taxon>
        <taxon>Metazoa</taxon>
        <taxon>Spiralia</taxon>
        <taxon>Lophotrochozoa</taxon>
        <taxon>Platyhelminthes</taxon>
        <taxon>Trematoda</taxon>
        <taxon>Digenea</taxon>
        <taxon>Strigeidida</taxon>
        <taxon>Schistosomatoidea</taxon>
        <taxon>Schistosomatidae</taxon>
        <taxon>Schistosoma</taxon>
    </lineage>
</organism>
<protein>
    <submittedName>
        <fullName evidence="1">Uncharacterized protein</fullName>
    </submittedName>
</protein>
<name>A0A3P8ITR8_9TREM</name>
<evidence type="ECO:0000313" key="1">
    <source>
        <dbReference type="EMBL" id="VDP60199.1"/>
    </source>
</evidence>
<evidence type="ECO:0000313" key="2">
    <source>
        <dbReference type="Proteomes" id="UP000269396"/>
    </source>
</evidence>
<accession>A0A3P8ITR8</accession>
<keyword evidence="2" id="KW-1185">Reference proteome</keyword>
<gene>
    <name evidence="1" type="ORF">SMTD_LOCUS12162</name>
</gene>
<proteinExistence type="predicted"/>
<dbReference type="EMBL" id="UZAL01032167">
    <property type="protein sequence ID" value="VDP60199.1"/>
    <property type="molecule type" value="Genomic_DNA"/>
</dbReference>
<reference evidence="1 2" key="1">
    <citation type="submission" date="2018-11" db="EMBL/GenBank/DDBJ databases">
        <authorList>
            <consortium name="Pathogen Informatics"/>
        </authorList>
    </citation>
    <scope>NUCLEOTIDE SEQUENCE [LARGE SCALE GENOMIC DNA]</scope>
    <source>
        <strain>Denwood</strain>
        <strain evidence="2">Zambia</strain>
    </source>
</reference>
<dbReference type="AlphaFoldDB" id="A0A3P8ITR8"/>